<organism evidence="2 3">
    <name type="scientific">Hyphopichia burtonii NRRL Y-1933</name>
    <dbReference type="NCBI Taxonomy" id="984485"/>
    <lineage>
        <taxon>Eukaryota</taxon>
        <taxon>Fungi</taxon>
        <taxon>Dikarya</taxon>
        <taxon>Ascomycota</taxon>
        <taxon>Saccharomycotina</taxon>
        <taxon>Pichiomycetes</taxon>
        <taxon>Debaryomycetaceae</taxon>
        <taxon>Hyphopichia</taxon>
    </lineage>
</organism>
<keyword evidence="3" id="KW-1185">Reference proteome</keyword>
<dbReference type="Pfam" id="PF10259">
    <property type="entry name" value="Rogdi_lz"/>
    <property type="match status" value="1"/>
</dbReference>
<evidence type="ECO:0000313" key="3">
    <source>
        <dbReference type="Proteomes" id="UP000095085"/>
    </source>
</evidence>
<dbReference type="GeneID" id="30995741"/>
<dbReference type="EMBL" id="KV454540">
    <property type="protein sequence ID" value="ODV68167.1"/>
    <property type="molecule type" value="Genomic_DNA"/>
</dbReference>
<dbReference type="STRING" id="984485.A0A1E4RLM9"/>
<evidence type="ECO:0000313" key="2">
    <source>
        <dbReference type="EMBL" id="ODV68167.1"/>
    </source>
</evidence>
<proteinExistence type="predicted"/>
<feature type="region of interest" description="Disordered" evidence="1">
    <location>
        <begin position="249"/>
        <end position="269"/>
    </location>
</feature>
<dbReference type="OrthoDB" id="66510at2759"/>
<evidence type="ECO:0000256" key="1">
    <source>
        <dbReference type="SAM" id="MobiDB-lite"/>
    </source>
</evidence>
<dbReference type="Proteomes" id="UP000095085">
    <property type="component" value="Unassembled WGS sequence"/>
</dbReference>
<name>A0A1E4RLM9_9ASCO</name>
<dbReference type="PANTHER" id="PTHR13618:SF1">
    <property type="entry name" value="PROTEIN ROGDI HOMOLOG"/>
    <property type="match status" value="1"/>
</dbReference>
<accession>A0A1E4RLM9</accession>
<sequence>MQEVEKYVREIQQETSNDELHWLILSIISPEFPQIIEALEICSNLLLYNTPQHPDAAKHIERGPSIKLPVSSTKLEALKGIIVRDGAYVTQLTVLLKERHFNRVLHRLNLSKPILLSQIITAKRSIDNAIDIINTSKTILGVQHEEHENLHVSLIEQFNQLLIEIQTAKNSLQLPTNPSLVFPVNVTPADAFDPELTPDIAIDLYISQAEVCIDLKNLHRVQDKPWCEIDANSGKSYVDKIRDEMKLPTTTAHSSISTSSNSTPVPSQPLNIADIQHRLHQLSSSSSAPNDLAHPQPQTPSNLFNNMLNHLLIRPKFDPVDYITKCITYNDLVVMINKKIEVSSPDPVLVSAFTKLDSIEYLISNFLENIHKIMDASST</sequence>
<dbReference type="InterPro" id="IPR028241">
    <property type="entry name" value="RAVE2/Rogdi"/>
</dbReference>
<dbReference type="RefSeq" id="XP_020077234.1">
    <property type="nucleotide sequence ID" value="XM_020221191.1"/>
</dbReference>
<evidence type="ECO:0008006" key="4">
    <source>
        <dbReference type="Google" id="ProtNLM"/>
    </source>
</evidence>
<dbReference type="AlphaFoldDB" id="A0A1E4RLM9"/>
<reference evidence="3" key="1">
    <citation type="submission" date="2016-05" db="EMBL/GenBank/DDBJ databases">
        <title>Comparative genomics of biotechnologically important yeasts.</title>
        <authorList>
            <consortium name="DOE Joint Genome Institute"/>
            <person name="Riley R."/>
            <person name="Haridas S."/>
            <person name="Wolfe K.H."/>
            <person name="Lopes M.R."/>
            <person name="Hittinger C.T."/>
            <person name="Goker M."/>
            <person name="Salamov A."/>
            <person name="Wisecaver J."/>
            <person name="Long T.M."/>
            <person name="Aerts A.L."/>
            <person name="Barry K."/>
            <person name="Choi C."/>
            <person name="Clum A."/>
            <person name="Coughlan A.Y."/>
            <person name="Deshpande S."/>
            <person name="Douglass A.P."/>
            <person name="Hanson S.J."/>
            <person name="Klenk H.-P."/>
            <person name="Labutti K."/>
            <person name="Lapidus A."/>
            <person name="Lindquist E."/>
            <person name="Lipzen A."/>
            <person name="Meier-Kolthoff J.P."/>
            <person name="Ohm R.A."/>
            <person name="Otillar R.P."/>
            <person name="Pangilinan J."/>
            <person name="Peng Y."/>
            <person name="Rokas A."/>
            <person name="Rosa C.A."/>
            <person name="Scheuner C."/>
            <person name="Sibirny A.A."/>
            <person name="Slot J.C."/>
            <person name="Stielow J.B."/>
            <person name="Sun H."/>
            <person name="Kurtzman C.P."/>
            <person name="Blackwell M."/>
            <person name="Grigoriev I.V."/>
            <person name="Jeffries T.W."/>
        </authorList>
    </citation>
    <scope>NUCLEOTIDE SEQUENCE [LARGE SCALE GENOMIC DNA]</scope>
    <source>
        <strain evidence="3">NRRL Y-1933</strain>
    </source>
</reference>
<dbReference type="GO" id="GO:0043291">
    <property type="term" value="C:RAVE complex"/>
    <property type="evidence" value="ECO:0007669"/>
    <property type="project" value="TreeGrafter"/>
</dbReference>
<dbReference type="PANTHER" id="PTHR13618">
    <property type="entry name" value="LEUCINE ZIPPER CONTAINING TRANSCRIPTION FACTOR LZF1"/>
    <property type="match status" value="1"/>
</dbReference>
<gene>
    <name evidence="2" type="ORF">HYPBUDRAFT_152781</name>
</gene>
<protein>
    <recommendedName>
        <fullName evidence="4">RAVE subunit 2/Rogdi</fullName>
    </recommendedName>
</protein>